<dbReference type="Pfam" id="PF01381">
    <property type="entry name" value="HTH_3"/>
    <property type="match status" value="1"/>
</dbReference>
<proteinExistence type="predicted"/>
<feature type="domain" description="HTH cro/C1-type" evidence="1">
    <location>
        <begin position="31"/>
        <end position="74"/>
    </location>
</feature>
<organism evidence="2 3">
    <name type="scientific">Reinekea forsetii</name>
    <dbReference type="NCBI Taxonomy" id="1336806"/>
    <lineage>
        <taxon>Bacteria</taxon>
        <taxon>Pseudomonadati</taxon>
        <taxon>Pseudomonadota</taxon>
        <taxon>Gammaproteobacteria</taxon>
        <taxon>Oceanospirillales</taxon>
        <taxon>Saccharospirillaceae</taxon>
        <taxon>Reinekea</taxon>
    </lineage>
</organism>
<dbReference type="AlphaFoldDB" id="A0A2K8KKR9"/>
<dbReference type="Proteomes" id="UP000229757">
    <property type="component" value="Chromosome"/>
</dbReference>
<dbReference type="InterPro" id="IPR010982">
    <property type="entry name" value="Lambda_DNA-bd_dom_sf"/>
</dbReference>
<evidence type="ECO:0000313" key="3">
    <source>
        <dbReference type="Proteomes" id="UP000229757"/>
    </source>
</evidence>
<name>A0A2K8KKR9_9GAMM</name>
<dbReference type="CDD" id="cd00093">
    <property type="entry name" value="HTH_XRE"/>
    <property type="match status" value="1"/>
</dbReference>
<dbReference type="PROSITE" id="PS50943">
    <property type="entry name" value="HTH_CROC1"/>
    <property type="match status" value="1"/>
</dbReference>
<evidence type="ECO:0000259" key="1">
    <source>
        <dbReference type="PROSITE" id="PS50943"/>
    </source>
</evidence>
<reference evidence="2 3" key="1">
    <citation type="journal article" date="2017" name="Environ. Microbiol.">
        <title>Genomic and physiological analyses of 'Reinekea forsetii' reveal a versatile opportunistic lifestyle during spring algae blooms.</title>
        <authorList>
            <person name="Avci B."/>
            <person name="Hahnke R.L."/>
            <person name="Chafee M."/>
            <person name="Fischer T."/>
            <person name="Gruber-Vodicka H."/>
            <person name="Tegetmeyer H.E."/>
            <person name="Harder J."/>
            <person name="Fuchs B.M."/>
            <person name="Amann R.I."/>
            <person name="Teeling H."/>
        </authorList>
    </citation>
    <scope>NUCLEOTIDE SEQUENCE [LARGE SCALE GENOMIC DNA]</scope>
    <source>
        <strain evidence="2 3">Hel1_31_D35</strain>
    </source>
</reference>
<dbReference type="RefSeq" id="WP_100255959.1">
    <property type="nucleotide sequence ID" value="NZ_CP011797.1"/>
</dbReference>
<dbReference type="OrthoDB" id="5959816at2"/>
<dbReference type="Gene3D" id="1.10.260.40">
    <property type="entry name" value="lambda repressor-like DNA-binding domains"/>
    <property type="match status" value="1"/>
</dbReference>
<dbReference type="SUPFAM" id="SSF47413">
    <property type="entry name" value="lambda repressor-like DNA-binding domains"/>
    <property type="match status" value="1"/>
</dbReference>
<keyword evidence="3" id="KW-1185">Reference proteome</keyword>
<sequence>MTLHSHLSKEEKSDPSATFAARLRILVAESSVSAFARKVGLSESLIRKYLNGTEPSLSRADLIARRVNVSLEWLATGCGYQYRQAEVVDEAALMVANQIAQQLLSADARELDETQGLTLLVSIYQFLRAHKKTDGYLDEPGARQFAVHALASIQATEPL</sequence>
<accession>A0A2K8KKR9</accession>
<dbReference type="SMART" id="SM00530">
    <property type="entry name" value="HTH_XRE"/>
    <property type="match status" value="1"/>
</dbReference>
<evidence type="ECO:0000313" key="2">
    <source>
        <dbReference type="EMBL" id="ATX75563.1"/>
    </source>
</evidence>
<dbReference type="GO" id="GO:0003677">
    <property type="term" value="F:DNA binding"/>
    <property type="evidence" value="ECO:0007669"/>
    <property type="project" value="InterPro"/>
</dbReference>
<gene>
    <name evidence="2" type="ORF">REIFOR_00387</name>
</gene>
<dbReference type="KEGG" id="rfo:REIFOR_00387"/>
<protein>
    <submittedName>
        <fullName evidence="2">Putative transcriptional regulator</fullName>
    </submittedName>
</protein>
<dbReference type="EMBL" id="CP011797">
    <property type="protein sequence ID" value="ATX75563.1"/>
    <property type="molecule type" value="Genomic_DNA"/>
</dbReference>
<dbReference type="InterPro" id="IPR001387">
    <property type="entry name" value="Cro/C1-type_HTH"/>
</dbReference>